<comment type="caution">
    <text evidence="2">The sequence shown here is derived from an EMBL/GenBank/DDBJ whole genome shotgun (WGS) entry which is preliminary data.</text>
</comment>
<organism evidence="2 3">
    <name type="scientific">Lentilactobacillus raoultii</name>
    <dbReference type="NCBI Taxonomy" id="1987503"/>
    <lineage>
        <taxon>Bacteria</taxon>
        <taxon>Bacillati</taxon>
        <taxon>Bacillota</taxon>
        <taxon>Bacilli</taxon>
        <taxon>Lactobacillales</taxon>
        <taxon>Lactobacillaceae</taxon>
        <taxon>Lentilactobacillus</taxon>
    </lineage>
</organism>
<sequence length="410" mass="44567">MQQLSTEVLNQNVRKGLIVNWSTQVILFCAIIIACIGLNINSAPAVIGAMLISPLMGPIVGIGYALGNSNSKLLSTSAKQFAAQMFIAITGATIYFLISPLNTATDQLLARTEPTLWDVLIAFFGGFAGVISSAKKDGGNIVPGVAIATALMPPLCTIGYGISHWDGSFVWGAGYLFLINAFFIALATAVGTIFFRIRSGERLHVSIEQEIIIFIVAIIIIIPSSISAYSIVQKSYVDAHLSQFVEEKLPDQYIAQQSVTGETIQLTVIGTHLNDQQIKNLNRSLKTYHLDHYALSIKQLTRGHYITAKEFQDYMKQGNAQTAPTVNSPSTPATHNDALNQIQSNLVKHYPRQITNVLTGEVTDKSNHKQQLIAIELTSRGQKSQAAIQNSATKLAKDHNVNAVVQFVKS</sequence>
<feature type="transmembrane region" description="Helical" evidence="1">
    <location>
        <begin position="78"/>
        <end position="96"/>
    </location>
</feature>
<feature type="transmembrane region" description="Helical" evidence="1">
    <location>
        <begin position="211"/>
        <end position="232"/>
    </location>
</feature>
<keyword evidence="1" id="KW-0812">Transmembrane</keyword>
<protein>
    <submittedName>
        <fullName evidence="2">DUF389 domain-containing protein</fullName>
    </submittedName>
</protein>
<dbReference type="PANTHER" id="PTHR20992">
    <property type="entry name" value="AT15442P-RELATED"/>
    <property type="match status" value="1"/>
</dbReference>
<name>A0ABW3PPR5_9LACO</name>
<keyword evidence="1" id="KW-1133">Transmembrane helix</keyword>
<feature type="transmembrane region" description="Helical" evidence="1">
    <location>
        <begin position="116"/>
        <end position="134"/>
    </location>
</feature>
<evidence type="ECO:0000313" key="2">
    <source>
        <dbReference type="EMBL" id="MFD1125552.1"/>
    </source>
</evidence>
<dbReference type="Pfam" id="PF04087">
    <property type="entry name" value="DUF389"/>
    <property type="match status" value="1"/>
</dbReference>
<proteinExistence type="predicted"/>
<keyword evidence="3" id="KW-1185">Reference proteome</keyword>
<accession>A0ABW3PPR5</accession>
<feature type="transmembrane region" description="Helical" evidence="1">
    <location>
        <begin position="21"/>
        <end position="40"/>
    </location>
</feature>
<dbReference type="PANTHER" id="PTHR20992:SF9">
    <property type="entry name" value="AT15442P-RELATED"/>
    <property type="match status" value="1"/>
</dbReference>
<dbReference type="RefSeq" id="WP_121977913.1">
    <property type="nucleotide sequence ID" value="NZ_JBHTLH010000033.1"/>
</dbReference>
<dbReference type="Proteomes" id="UP001597156">
    <property type="component" value="Unassembled WGS sequence"/>
</dbReference>
<dbReference type="InterPro" id="IPR005240">
    <property type="entry name" value="DUF389"/>
</dbReference>
<keyword evidence="1" id="KW-0472">Membrane</keyword>
<feature type="transmembrane region" description="Helical" evidence="1">
    <location>
        <begin position="46"/>
        <end position="66"/>
    </location>
</feature>
<evidence type="ECO:0000313" key="3">
    <source>
        <dbReference type="Proteomes" id="UP001597156"/>
    </source>
</evidence>
<gene>
    <name evidence="2" type="ORF">ACFQ22_09340</name>
</gene>
<evidence type="ECO:0000256" key="1">
    <source>
        <dbReference type="SAM" id="Phobius"/>
    </source>
</evidence>
<dbReference type="EMBL" id="JBHTLH010000033">
    <property type="protein sequence ID" value="MFD1125552.1"/>
    <property type="molecule type" value="Genomic_DNA"/>
</dbReference>
<feature type="transmembrane region" description="Helical" evidence="1">
    <location>
        <begin position="169"/>
        <end position="190"/>
    </location>
</feature>
<reference evidence="3" key="1">
    <citation type="journal article" date="2019" name="Int. J. Syst. Evol. Microbiol.">
        <title>The Global Catalogue of Microorganisms (GCM) 10K type strain sequencing project: providing services to taxonomists for standard genome sequencing and annotation.</title>
        <authorList>
            <consortium name="The Broad Institute Genomics Platform"/>
            <consortium name="The Broad Institute Genome Sequencing Center for Infectious Disease"/>
            <person name="Wu L."/>
            <person name="Ma J."/>
        </authorList>
    </citation>
    <scope>NUCLEOTIDE SEQUENCE [LARGE SCALE GENOMIC DNA]</scope>
    <source>
        <strain evidence="3">CCUG 71848</strain>
    </source>
</reference>
<feature type="transmembrane region" description="Helical" evidence="1">
    <location>
        <begin position="141"/>
        <end position="163"/>
    </location>
</feature>